<accession>A0A5S9R6I0</accession>
<evidence type="ECO:0000313" key="1">
    <source>
        <dbReference type="EMBL" id="CAA0130244.1"/>
    </source>
</evidence>
<gene>
    <name evidence="1" type="ORF">STARVERO_04586</name>
</gene>
<proteinExistence type="predicted"/>
<dbReference type="Proteomes" id="UP000433050">
    <property type="component" value="Unassembled WGS sequence"/>
</dbReference>
<organism evidence="1 2">
    <name type="scientific">Starkeya nomas</name>
    <dbReference type="NCBI Taxonomy" id="2666134"/>
    <lineage>
        <taxon>Bacteria</taxon>
        <taxon>Pseudomonadati</taxon>
        <taxon>Pseudomonadota</taxon>
        <taxon>Alphaproteobacteria</taxon>
        <taxon>Hyphomicrobiales</taxon>
        <taxon>Xanthobacteraceae</taxon>
        <taxon>Starkeya</taxon>
    </lineage>
</organism>
<protein>
    <submittedName>
        <fullName evidence="1">Uncharacterized protein</fullName>
    </submittedName>
</protein>
<reference evidence="1 2" key="1">
    <citation type="submission" date="2019-12" db="EMBL/GenBank/DDBJ databases">
        <authorList>
            <person name="Reyes-Prieto M."/>
        </authorList>
    </citation>
    <scope>NUCLEOTIDE SEQUENCE [LARGE SCALE GENOMIC DNA]</scope>
    <source>
        <strain evidence="1">HF14-78462</strain>
    </source>
</reference>
<keyword evidence="2" id="KW-1185">Reference proteome</keyword>
<dbReference type="RefSeq" id="WP_159602603.1">
    <property type="nucleotide sequence ID" value="NZ_CACSAS010000046.1"/>
</dbReference>
<evidence type="ECO:0000313" key="2">
    <source>
        <dbReference type="Proteomes" id="UP000433050"/>
    </source>
</evidence>
<name>A0A5S9R6I0_9HYPH</name>
<sequence length="105" mass="11265">MEAPFTTLPWACSDLRPELVFGDSLGVIDSRRPVAQFANAADATFVLGLIDRLDEVVEQIDALKKAFGAPGDYGYGTPSGDALYQLYMSGAILRQVLAGPAKERS</sequence>
<dbReference type="EMBL" id="CACSAS010000046">
    <property type="protein sequence ID" value="CAA0130244.1"/>
    <property type="molecule type" value="Genomic_DNA"/>
</dbReference>
<dbReference type="AlphaFoldDB" id="A0A5S9R6I0"/>